<evidence type="ECO:0000256" key="2">
    <source>
        <dbReference type="SAM" id="MobiDB-lite"/>
    </source>
</evidence>
<keyword evidence="4" id="KW-1185">Reference proteome</keyword>
<dbReference type="PANTHER" id="PTHR36765:SF1">
    <property type="entry name" value="EXPRESSED PROTEIN"/>
    <property type="match status" value="1"/>
</dbReference>
<dbReference type="Proteomes" id="UP000001514">
    <property type="component" value="Unassembled WGS sequence"/>
</dbReference>
<dbReference type="AlphaFoldDB" id="D8RQZ9"/>
<dbReference type="Gramene" id="EFJ25310">
    <property type="protein sequence ID" value="EFJ25310"/>
    <property type="gene ID" value="SELMODRAFT_413900"/>
</dbReference>
<evidence type="ECO:0000313" key="4">
    <source>
        <dbReference type="Proteomes" id="UP000001514"/>
    </source>
</evidence>
<sequence>MRKRSMQESSEGEEEEKRLRSCVVDYSSLTPSAARPIDHQVEEGAADDHHLKFYQVRLQDQLHEFLDKTVEIIRAEEEPDRPVAAPSQEEDDGFHLFGKAPAGITMIERVRDGSLEHRASGKRYIHSTRGCFSSGKNSLENVVIDGESVRVEAEKAREKALAAWKDRISRKEEAIARENSRVAALKQVRDCRYQDFRKFIEVIRFNTVPPEIREEWSGSSMKKKGSRERRKLPKGTAFGEKMIRSCCKEWVMDHEQQEETKDHGDGPCVSLLENESKTKASWTQAKTTLV</sequence>
<keyword evidence="1" id="KW-0175">Coiled coil</keyword>
<dbReference type="InParanoid" id="D8RQZ9"/>
<accession>D8RQZ9</accession>
<dbReference type="KEGG" id="smo:SELMODRAFT_413900"/>
<feature type="coiled-coil region" evidence="1">
    <location>
        <begin position="161"/>
        <end position="188"/>
    </location>
</feature>
<organism evidence="4">
    <name type="scientific">Selaginella moellendorffii</name>
    <name type="common">Spikemoss</name>
    <dbReference type="NCBI Taxonomy" id="88036"/>
    <lineage>
        <taxon>Eukaryota</taxon>
        <taxon>Viridiplantae</taxon>
        <taxon>Streptophyta</taxon>
        <taxon>Embryophyta</taxon>
        <taxon>Tracheophyta</taxon>
        <taxon>Lycopodiopsida</taxon>
        <taxon>Selaginellales</taxon>
        <taxon>Selaginellaceae</taxon>
        <taxon>Selaginella</taxon>
    </lineage>
</organism>
<dbReference type="EMBL" id="GL377587">
    <property type="protein sequence ID" value="EFJ25310.1"/>
    <property type="molecule type" value="Genomic_DNA"/>
</dbReference>
<name>D8RQZ9_SELML</name>
<evidence type="ECO:0000313" key="3">
    <source>
        <dbReference type="EMBL" id="EFJ25310.1"/>
    </source>
</evidence>
<proteinExistence type="predicted"/>
<gene>
    <name evidence="3" type="ORF">SELMODRAFT_413900</name>
</gene>
<dbReference type="HOGENOM" id="CLU_961077_0_0_1"/>
<dbReference type="PANTHER" id="PTHR36765">
    <property type="entry name" value="EXPRESSED PROTEIN"/>
    <property type="match status" value="1"/>
</dbReference>
<protein>
    <submittedName>
        <fullName evidence="3">Uncharacterized protein</fullName>
    </submittedName>
</protein>
<evidence type="ECO:0000256" key="1">
    <source>
        <dbReference type="SAM" id="Coils"/>
    </source>
</evidence>
<reference evidence="3 4" key="1">
    <citation type="journal article" date="2011" name="Science">
        <title>The Selaginella genome identifies genetic changes associated with the evolution of vascular plants.</title>
        <authorList>
            <person name="Banks J.A."/>
            <person name="Nishiyama T."/>
            <person name="Hasebe M."/>
            <person name="Bowman J.L."/>
            <person name="Gribskov M."/>
            <person name="dePamphilis C."/>
            <person name="Albert V.A."/>
            <person name="Aono N."/>
            <person name="Aoyama T."/>
            <person name="Ambrose B.A."/>
            <person name="Ashton N.W."/>
            <person name="Axtell M.J."/>
            <person name="Barker E."/>
            <person name="Barker M.S."/>
            <person name="Bennetzen J.L."/>
            <person name="Bonawitz N.D."/>
            <person name="Chapple C."/>
            <person name="Cheng C."/>
            <person name="Correa L.G."/>
            <person name="Dacre M."/>
            <person name="DeBarry J."/>
            <person name="Dreyer I."/>
            <person name="Elias M."/>
            <person name="Engstrom E.M."/>
            <person name="Estelle M."/>
            <person name="Feng L."/>
            <person name="Finet C."/>
            <person name="Floyd S.K."/>
            <person name="Frommer W.B."/>
            <person name="Fujita T."/>
            <person name="Gramzow L."/>
            <person name="Gutensohn M."/>
            <person name="Harholt J."/>
            <person name="Hattori M."/>
            <person name="Heyl A."/>
            <person name="Hirai T."/>
            <person name="Hiwatashi Y."/>
            <person name="Ishikawa M."/>
            <person name="Iwata M."/>
            <person name="Karol K.G."/>
            <person name="Koehler B."/>
            <person name="Kolukisaoglu U."/>
            <person name="Kubo M."/>
            <person name="Kurata T."/>
            <person name="Lalonde S."/>
            <person name="Li K."/>
            <person name="Li Y."/>
            <person name="Litt A."/>
            <person name="Lyons E."/>
            <person name="Manning G."/>
            <person name="Maruyama T."/>
            <person name="Michael T.P."/>
            <person name="Mikami K."/>
            <person name="Miyazaki S."/>
            <person name="Morinaga S."/>
            <person name="Murata T."/>
            <person name="Mueller-Roeber B."/>
            <person name="Nelson D.R."/>
            <person name="Obara M."/>
            <person name="Oguri Y."/>
            <person name="Olmstead R.G."/>
            <person name="Onodera N."/>
            <person name="Petersen B.L."/>
            <person name="Pils B."/>
            <person name="Prigge M."/>
            <person name="Rensing S.A."/>
            <person name="Riano-Pachon D.M."/>
            <person name="Roberts A.W."/>
            <person name="Sato Y."/>
            <person name="Scheller H.V."/>
            <person name="Schulz B."/>
            <person name="Schulz C."/>
            <person name="Shakirov E.V."/>
            <person name="Shibagaki N."/>
            <person name="Shinohara N."/>
            <person name="Shippen D.E."/>
            <person name="Soerensen I."/>
            <person name="Sotooka R."/>
            <person name="Sugimoto N."/>
            <person name="Sugita M."/>
            <person name="Sumikawa N."/>
            <person name="Tanurdzic M."/>
            <person name="Theissen G."/>
            <person name="Ulvskov P."/>
            <person name="Wakazuki S."/>
            <person name="Weng J.K."/>
            <person name="Willats W.W."/>
            <person name="Wipf D."/>
            <person name="Wolf P.G."/>
            <person name="Yang L."/>
            <person name="Zimmer A.D."/>
            <person name="Zhu Q."/>
            <person name="Mitros T."/>
            <person name="Hellsten U."/>
            <person name="Loque D."/>
            <person name="Otillar R."/>
            <person name="Salamov A."/>
            <person name="Schmutz J."/>
            <person name="Shapiro H."/>
            <person name="Lindquist E."/>
            <person name="Lucas S."/>
            <person name="Rokhsar D."/>
            <person name="Grigoriev I.V."/>
        </authorList>
    </citation>
    <scope>NUCLEOTIDE SEQUENCE [LARGE SCALE GENOMIC DNA]</scope>
</reference>
<feature type="region of interest" description="Disordered" evidence="2">
    <location>
        <begin position="1"/>
        <end position="20"/>
    </location>
</feature>